<keyword evidence="1" id="KW-0812">Transmembrane</keyword>
<dbReference type="EMBL" id="MT631643">
    <property type="protein sequence ID" value="QNO56055.1"/>
    <property type="molecule type" value="Genomic_DNA"/>
</dbReference>
<keyword evidence="1" id="KW-0472">Membrane</keyword>
<accession>A0A7G9Z721</accession>
<evidence type="ECO:0000256" key="1">
    <source>
        <dbReference type="SAM" id="Phobius"/>
    </source>
</evidence>
<gene>
    <name evidence="2" type="ORF">GMDKCDLI_00034</name>
</gene>
<evidence type="ECO:0000313" key="2">
    <source>
        <dbReference type="EMBL" id="QNO56055.1"/>
    </source>
</evidence>
<evidence type="ECO:0008006" key="3">
    <source>
        <dbReference type="Google" id="ProtNLM"/>
    </source>
</evidence>
<reference evidence="2" key="1">
    <citation type="submission" date="2020-06" db="EMBL/GenBank/DDBJ databases">
        <title>Unique genomic features of the anaerobic methanotrophic archaea.</title>
        <authorList>
            <person name="Chadwick G.L."/>
            <person name="Skennerton C.T."/>
            <person name="Laso-Perez R."/>
            <person name="Leu A.O."/>
            <person name="Speth D.R."/>
            <person name="Yu H."/>
            <person name="Morgan-Lang C."/>
            <person name="Hatzenpichler R."/>
            <person name="Goudeau D."/>
            <person name="Malmstrom R."/>
            <person name="Brazelton W.J."/>
            <person name="Woyke T."/>
            <person name="Hallam S.J."/>
            <person name="Tyson G.W."/>
            <person name="Wegener G."/>
            <person name="Boetius A."/>
            <person name="Orphan V."/>
        </authorList>
    </citation>
    <scope>NUCLEOTIDE SEQUENCE</scope>
</reference>
<name>A0A7G9Z721_9EURY</name>
<dbReference type="AlphaFoldDB" id="A0A7G9Z721"/>
<protein>
    <recommendedName>
        <fullName evidence="3">CARDB domain-containing protein</fullName>
    </recommendedName>
</protein>
<keyword evidence="1" id="KW-1133">Transmembrane helix</keyword>
<organism evidence="2">
    <name type="scientific">Candidatus Methanophaga sp. ANME-1 ERB7</name>
    <dbReference type="NCBI Taxonomy" id="2759913"/>
    <lineage>
        <taxon>Archaea</taxon>
        <taxon>Methanobacteriati</taxon>
        <taxon>Methanobacteriota</taxon>
        <taxon>Stenosarchaea group</taxon>
        <taxon>Methanomicrobia</taxon>
        <taxon>Candidatus Methanophagales</taxon>
        <taxon>Candidatus Methanophagaceae</taxon>
        <taxon>Candidatus Methanophaga</taxon>
    </lineage>
</organism>
<feature type="transmembrane region" description="Helical" evidence="1">
    <location>
        <begin position="307"/>
        <end position="325"/>
    </location>
</feature>
<sequence length="332" mass="36481">MEKRIKEVLCILAILLLLFGSVGLASADDPESLFVRGDQYTESAVMVASYVLTPETLMPGDVGLLTITLENVYGSMFSVKVKSSQGAEIDGSYTLAARIKEASLSGDNFEVYDNYMSSSTIGPGKQVEFPFKIKAPYEDDLYMLKFYANTKNMQGATGNSVRHYIPVLVSSNSPEILLFDVSEESIQLEVTNEGFSKVDGVAVVASDIRGMELQRETVYIGEMNPGGSAIVVFNISSVAAEKTDNSADFRVVFNNWINKHESESTSVKIPYHNIENNAKNEGQPLTATQNYTNTPEEKRKDVAETKIPGFGLLTAIFMLVVVAYLKRKQAKI</sequence>
<proteinExistence type="predicted"/>